<dbReference type="RefSeq" id="WP_144065312.1">
    <property type="nucleotide sequence ID" value="NZ_FWYC01000006.1"/>
</dbReference>
<dbReference type="eggNOG" id="COG1674">
    <property type="taxonomic scope" value="Bacteria"/>
</dbReference>
<reference evidence="6" key="1">
    <citation type="submission" date="2017-04" db="EMBL/GenBank/DDBJ databases">
        <authorList>
            <person name="Varghese N."/>
            <person name="Submissions S."/>
        </authorList>
    </citation>
    <scope>NUCLEOTIDE SEQUENCE [LARGE SCALE GENOMIC DNA]</scope>
    <source>
        <strain evidence="6">DSM 44073</strain>
    </source>
</reference>
<dbReference type="AlphaFoldDB" id="A0A1W2CZH0"/>
<dbReference type="InterPro" id="IPR003593">
    <property type="entry name" value="AAA+_ATPase"/>
</dbReference>
<dbReference type="Gene3D" id="3.40.50.300">
    <property type="entry name" value="P-loop containing nucleotide triphosphate hydrolases"/>
    <property type="match status" value="1"/>
</dbReference>
<dbReference type="GO" id="GO:0005524">
    <property type="term" value="F:ATP binding"/>
    <property type="evidence" value="ECO:0007669"/>
    <property type="project" value="UniProtKB-UniRule"/>
</dbReference>
<evidence type="ECO:0000256" key="3">
    <source>
        <dbReference type="SAM" id="Phobius"/>
    </source>
</evidence>
<dbReference type="InterPro" id="IPR002543">
    <property type="entry name" value="FtsK_dom"/>
</dbReference>
<feature type="transmembrane region" description="Helical" evidence="3">
    <location>
        <begin position="18"/>
        <end position="37"/>
    </location>
</feature>
<dbReference type="Proteomes" id="UP000192840">
    <property type="component" value="Unassembled WGS sequence"/>
</dbReference>
<keyword evidence="6" id="KW-1185">Reference proteome</keyword>
<dbReference type="SMART" id="SM00382">
    <property type="entry name" value="AAA"/>
    <property type="match status" value="1"/>
</dbReference>
<feature type="domain" description="FtsK" evidence="4">
    <location>
        <begin position="365"/>
        <end position="537"/>
    </location>
</feature>
<feature type="transmembrane region" description="Helical" evidence="3">
    <location>
        <begin position="117"/>
        <end position="133"/>
    </location>
</feature>
<feature type="region of interest" description="Disordered" evidence="2">
    <location>
        <begin position="584"/>
        <end position="633"/>
    </location>
</feature>
<proteinExistence type="predicted"/>
<evidence type="ECO:0000256" key="2">
    <source>
        <dbReference type="SAM" id="MobiDB-lite"/>
    </source>
</evidence>
<dbReference type="EMBL" id="FWYC01000006">
    <property type="protein sequence ID" value="SMC90234.1"/>
    <property type="molecule type" value="Genomic_DNA"/>
</dbReference>
<dbReference type="InterPro" id="IPR027417">
    <property type="entry name" value="P-loop_NTPase"/>
</dbReference>
<feature type="region of interest" description="Disordered" evidence="2">
    <location>
        <begin position="701"/>
        <end position="729"/>
    </location>
</feature>
<feature type="transmembrane region" description="Helical" evidence="3">
    <location>
        <begin position="173"/>
        <end position="192"/>
    </location>
</feature>
<dbReference type="OrthoDB" id="3676830at2"/>
<dbReference type="STRING" id="40571.SAMN05660733_02524"/>
<dbReference type="PROSITE" id="PS50901">
    <property type="entry name" value="FTSK"/>
    <property type="match status" value="1"/>
</dbReference>
<keyword evidence="3" id="KW-0472">Membrane</keyword>
<keyword evidence="1" id="KW-0547">Nucleotide-binding</keyword>
<evidence type="ECO:0000313" key="6">
    <source>
        <dbReference type="Proteomes" id="UP000192840"/>
    </source>
</evidence>
<evidence type="ECO:0000256" key="1">
    <source>
        <dbReference type="PROSITE-ProRule" id="PRU00289"/>
    </source>
</evidence>
<protein>
    <submittedName>
        <fullName evidence="5">DNA segregation ATPase FtsK/SpoIIIE, S-DNA-T family</fullName>
    </submittedName>
</protein>
<accession>A0A1W2CZH0</accession>
<sequence length="729" mass="78968">MSVRGVTRAAVARVRATLLGWLSSVGAVVDAVAAWWIERVLCSPAYLTASVSVQKTVGSIRDWRVWPVLAEWIRAVARAVWRVVGPPVRDAVGWLRHRAPGVVWRGLCWLARRVPRWIWRATFYAFVGAWWVLSRTVRWASGHASYAGLVRQMDDDQRHGTAKRLREEWARMAALRSVLVLIVAVVVALVVTGVANKIGTVTAAVIVSGVFALVGRVIRSTPAGDDHGPEVIVHSGPDEPFPIADAHTRAEAADAVARALRTEGVDLRMVGEAVRQGWGWEVPVILRRGTPSQVVDKLAALETTLDLPAGGAMASPDRTRRARVVIRLAERDPFTGLSAAPSRPALPLVSRSITARLHVGSVITGEPLALGLLGVHGVVIGDTGSGKSSTLCTLADAVTDCADATVWDLDPAGTGLDVLADSIERSERTRAGIEDALADALALAEVRPHLLREMGMAGREWVPSPEHPAVVVFVDEYPRLSNAAKEMAVDILRIGRKARVSLLLASTEATSDTLGDAIADTTALKILHACRHADVRLVLGPSMLGEGWRPDRLNPASADSPEDAGCGYVYAPHYRDPVLSKFRPVSDEDTAERARQRAPHRPRVDAVSWEAARKRRHSNESGFTPGKSGRHRAALALPSPRSGEPAPLDRMAVADVLAAFGDDERVWTVDLLARLAGRHERYAEWTPEDLADALRPLGLSPAQIRQDGRNRQGYHRQAVSDALSRSERG</sequence>
<keyword evidence="3" id="KW-0812">Transmembrane</keyword>
<organism evidence="5 6">
    <name type="scientific">Lentzea albidocapillata</name>
    <dbReference type="NCBI Taxonomy" id="40571"/>
    <lineage>
        <taxon>Bacteria</taxon>
        <taxon>Bacillati</taxon>
        <taxon>Actinomycetota</taxon>
        <taxon>Actinomycetes</taxon>
        <taxon>Pseudonocardiales</taxon>
        <taxon>Pseudonocardiaceae</taxon>
        <taxon>Lentzea</taxon>
    </lineage>
</organism>
<evidence type="ECO:0000313" key="5">
    <source>
        <dbReference type="EMBL" id="SMC90234.1"/>
    </source>
</evidence>
<feature type="binding site" evidence="1">
    <location>
        <begin position="381"/>
        <end position="388"/>
    </location>
    <ligand>
        <name>ATP</name>
        <dbReference type="ChEBI" id="CHEBI:30616"/>
    </ligand>
</feature>
<evidence type="ECO:0000259" key="4">
    <source>
        <dbReference type="PROSITE" id="PS50901"/>
    </source>
</evidence>
<keyword evidence="1" id="KW-0067">ATP-binding</keyword>
<gene>
    <name evidence="5" type="ORF">SAMN05660733_02524</name>
</gene>
<keyword evidence="3" id="KW-1133">Transmembrane helix</keyword>
<dbReference type="SUPFAM" id="SSF52540">
    <property type="entry name" value="P-loop containing nucleoside triphosphate hydrolases"/>
    <property type="match status" value="1"/>
</dbReference>
<name>A0A1W2CZH0_9PSEU</name>
<dbReference type="GO" id="GO:0003677">
    <property type="term" value="F:DNA binding"/>
    <property type="evidence" value="ECO:0007669"/>
    <property type="project" value="InterPro"/>
</dbReference>